<keyword evidence="3" id="KW-1185">Reference proteome</keyword>
<dbReference type="EMBL" id="GL883104">
    <property type="protein sequence ID" value="EGG07505.1"/>
    <property type="molecule type" value="Genomic_DNA"/>
</dbReference>
<dbReference type="GeneID" id="18922727"/>
<dbReference type="STRING" id="747676.F4RJF4"/>
<dbReference type="InParanoid" id="F4RJF4"/>
<sequence>MDWLLKTVQPSSSSSSQPFQSTSDVYSTVLQAISPHEHLKLATLVTAPGPAPAILAIVSNVDSDHEQACILLLSPSPPASLLAAVPVLTSFQVTLTERPPPTPASRESTEPNTGNVLHCRLSVRGDQLIEVEVASADGRQALRDAIVELRRLAIVAETAGLVDAENLEDWVERYLGSRGTSKSNTKAVNALARLLTEPAQKSPVETKDDDWPEWRRNWIRERLREREGEYASRRTIRVRIGTWNVYGKMPAESLGKWLVADDAPAQLYVVCSVGSLQEIDDSSEAYIRHRPEREQRWTEVIERSLVSVGPVVKLASQQLVGLLILVFGTADIASHVTDVKTTYLGTGTLGMGNKGATAVKLRYCDTYLTFVNCHLAAFQAEIEARNRDYSEICRRLTFSTYTKTEGSHKWSKKMSIPRLHFVPGSDNTSPSPLSDIFRTGAAKALIDSGQIDRLLASDQLRGQMEAGKVFEGFEEAKITFRPTYKFDVGTSTYDTSEKQRIPSFTDRILYLPGRTNDVEVLSYNSDEGPKMSDHKPVGATMMVGIYEIDTNILSQVEGEMERELDGMENERMPDIGIEPEGPIELGRVVAQTGVTIMISNRRKFEVSWRLVPKLGDNEVCKEWLKISQVTGILRPDEQHAVHFVLDMRAIEERSEEIRREQSRIGGLGLDSEILSERAIRETEGEGEGEVAQQELDPKVIQDVIVLSVDGGRDIFIPVNVRI</sequence>
<dbReference type="PANTHER" id="PTHR11200">
    <property type="entry name" value="INOSITOL 5-PHOSPHATASE"/>
    <property type="match status" value="1"/>
</dbReference>
<dbReference type="InterPro" id="IPR000300">
    <property type="entry name" value="IPPc"/>
</dbReference>
<dbReference type="Pfam" id="PF21310">
    <property type="entry name" value="OCRL-like_ASH"/>
    <property type="match status" value="1"/>
</dbReference>
<dbReference type="Proteomes" id="UP000001072">
    <property type="component" value="Unassembled WGS sequence"/>
</dbReference>
<dbReference type="GO" id="GO:0004439">
    <property type="term" value="F:phosphatidylinositol-4,5-bisphosphate 5-phosphatase activity"/>
    <property type="evidence" value="ECO:0007669"/>
    <property type="project" value="TreeGrafter"/>
</dbReference>
<feature type="domain" description="Inositol polyphosphate-related phosphatase" evidence="1">
    <location>
        <begin position="234"/>
        <end position="549"/>
    </location>
</feature>
<dbReference type="HOGENOM" id="CLU_380884_0_0_1"/>
<dbReference type="RefSeq" id="XP_007409412.1">
    <property type="nucleotide sequence ID" value="XM_007409350.1"/>
</dbReference>
<dbReference type="InterPro" id="IPR013783">
    <property type="entry name" value="Ig-like_fold"/>
</dbReference>
<dbReference type="SMART" id="SM00128">
    <property type="entry name" value="IPPc"/>
    <property type="match status" value="1"/>
</dbReference>
<evidence type="ECO:0000313" key="3">
    <source>
        <dbReference type="Proteomes" id="UP000001072"/>
    </source>
</evidence>
<dbReference type="PANTHER" id="PTHR11200:SF300">
    <property type="entry name" value="TYPE II INOSITOL 1,4,5-TRISPHOSPHATE 5-PHOSPHATASE"/>
    <property type="match status" value="1"/>
</dbReference>
<dbReference type="AlphaFoldDB" id="F4RJF4"/>
<dbReference type="SUPFAM" id="SSF56219">
    <property type="entry name" value="DNase I-like"/>
    <property type="match status" value="1"/>
</dbReference>
<proteinExistence type="predicted"/>
<dbReference type="KEGG" id="mlr:MELLADRAFT_105817"/>
<organism evidence="3">
    <name type="scientific">Melampsora larici-populina (strain 98AG31 / pathotype 3-4-7)</name>
    <name type="common">Poplar leaf rust fungus</name>
    <dbReference type="NCBI Taxonomy" id="747676"/>
    <lineage>
        <taxon>Eukaryota</taxon>
        <taxon>Fungi</taxon>
        <taxon>Dikarya</taxon>
        <taxon>Basidiomycota</taxon>
        <taxon>Pucciniomycotina</taxon>
        <taxon>Pucciniomycetes</taxon>
        <taxon>Pucciniales</taxon>
        <taxon>Melampsoraceae</taxon>
        <taxon>Melampsora</taxon>
    </lineage>
</organism>
<dbReference type="Pfam" id="PF22669">
    <property type="entry name" value="Exo_endo_phos2"/>
    <property type="match status" value="1"/>
</dbReference>
<dbReference type="InterPro" id="IPR046985">
    <property type="entry name" value="IP5"/>
</dbReference>
<dbReference type="InterPro" id="IPR048869">
    <property type="entry name" value="OCRL-1_2_ASH"/>
</dbReference>
<accession>F4RJF4</accession>
<dbReference type="VEuPathDB" id="FungiDB:MELLADRAFT_105817"/>
<dbReference type="OrthoDB" id="7862313at2759"/>
<reference evidence="3" key="1">
    <citation type="journal article" date="2011" name="Proc. Natl. Acad. Sci. U.S.A.">
        <title>Obligate biotrophy features unraveled by the genomic analysis of rust fungi.</title>
        <authorList>
            <person name="Duplessis S."/>
            <person name="Cuomo C.A."/>
            <person name="Lin Y.-C."/>
            <person name="Aerts A."/>
            <person name="Tisserant E."/>
            <person name="Veneault-Fourrey C."/>
            <person name="Joly D.L."/>
            <person name="Hacquard S."/>
            <person name="Amselem J."/>
            <person name="Cantarel B.L."/>
            <person name="Chiu R."/>
            <person name="Coutinho P.M."/>
            <person name="Feau N."/>
            <person name="Field M."/>
            <person name="Frey P."/>
            <person name="Gelhaye E."/>
            <person name="Goldberg J."/>
            <person name="Grabherr M.G."/>
            <person name="Kodira C.D."/>
            <person name="Kohler A."/>
            <person name="Kuees U."/>
            <person name="Lindquist E.A."/>
            <person name="Lucas S.M."/>
            <person name="Mago R."/>
            <person name="Mauceli E."/>
            <person name="Morin E."/>
            <person name="Murat C."/>
            <person name="Pangilinan J.L."/>
            <person name="Park R."/>
            <person name="Pearson M."/>
            <person name="Quesneville H."/>
            <person name="Rouhier N."/>
            <person name="Sakthikumar S."/>
            <person name="Salamov A.A."/>
            <person name="Schmutz J."/>
            <person name="Selles B."/>
            <person name="Shapiro H."/>
            <person name="Tanguay P."/>
            <person name="Tuskan G.A."/>
            <person name="Henrissat B."/>
            <person name="Van de Peer Y."/>
            <person name="Rouze P."/>
            <person name="Ellis J.G."/>
            <person name="Dodds P.N."/>
            <person name="Schein J.E."/>
            <person name="Zhong S."/>
            <person name="Hamelin R.C."/>
            <person name="Grigoriev I.V."/>
            <person name="Szabo L.J."/>
            <person name="Martin F."/>
        </authorList>
    </citation>
    <scope>NUCLEOTIDE SEQUENCE [LARGE SCALE GENOMIC DNA]</scope>
    <source>
        <strain evidence="3">98AG31 / pathotype 3-4-7</strain>
    </source>
</reference>
<dbReference type="Gene3D" id="3.60.10.10">
    <property type="entry name" value="Endonuclease/exonuclease/phosphatase"/>
    <property type="match status" value="1"/>
</dbReference>
<protein>
    <recommendedName>
        <fullName evidence="1">Inositol polyphosphate-related phosphatase domain-containing protein</fullName>
    </recommendedName>
</protein>
<evidence type="ECO:0000259" key="1">
    <source>
        <dbReference type="SMART" id="SM00128"/>
    </source>
</evidence>
<gene>
    <name evidence="2" type="ORF">MELLADRAFT_105817</name>
</gene>
<dbReference type="eggNOG" id="KOG0565">
    <property type="taxonomic scope" value="Eukaryota"/>
</dbReference>
<dbReference type="Gene3D" id="2.60.40.10">
    <property type="entry name" value="Immunoglobulins"/>
    <property type="match status" value="1"/>
</dbReference>
<dbReference type="InterPro" id="IPR036691">
    <property type="entry name" value="Endo/exonu/phosph_ase_sf"/>
</dbReference>
<evidence type="ECO:0000313" key="2">
    <source>
        <dbReference type="EMBL" id="EGG07505.1"/>
    </source>
</evidence>
<name>F4RJF4_MELLP</name>
<dbReference type="GO" id="GO:0046856">
    <property type="term" value="P:phosphatidylinositol dephosphorylation"/>
    <property type="evidence" value="ECO:0007669"/>
    <property type="project" value="InterPro"/>
</dbReference>